<dbReference type="SMART" id="SM00388">
    <property type="entry name" value="HisKA"/>
    <property type="match status" value="1"/>
</dbReference>
<dbReference type="InterPro" id="IPR004358">
    <property type="entry name" value="Sig_transdc_His_kin-like_C"/>
</dbReference>
<dbReference type="PROSITE" id="PS50924">
    <property type="entry name" value="MHYT"/>
    <property type="match status" value="1"/>
</dbReference>
<keyword evidence="9" id="KW-1133">Transmembrane helix</keyword>
<dbReference type="InterPro" id="IPR000014">
    <property type="entry name" value="PAS"/>
</dbReference>
<dbReference type="InterPro" id="IPR013656">
    <property type="entry name" value="PAS_4"/>
</dbReference>
<feature type="transmembrane region" description="Helical" evidence="9">
    <location>
        <begin position="79"/>
        <end position="96"/>
    </location>
</feature>
<evidence type="ECO:0000256" key="7">
    <source>
        <dbReference type="ARBA" id="ARBA00022840"/>
    </source>
</evidence>
<dbReference type="SMART" id="SM00387">
    <property type="entry name" value="HATPase_c"/>
    <property type="match status" value="1"/>
</dbReference>
<dbReference type="Pfam" id="PF00512">
    <property type="entry name" value="HisKA"/>
    <property type="match status" value="1"/>
</dbReference>
<evidence type="ECO:0000256" key="2">
    <source>
        <dbReference type="ARBA" id="ARBA00012438"/>
    </source>
</evidence>
<dbReference type="EC" id="2.7.13.3" evidence="2"/>
<dbReference type="InterPro" id="IPR005467">
    <property type="entry name" value="His_kinase_dom"/>
</dbReference>
<dbReference type="SUPFAM" id="SSF47384">
    <property type="entry name" value="Homodimeric domain of signal transducing histidine kinase"/>
    <property type="match status" value="1"/>
</dbReference>
<dbReference type="InterPro" id="IPR036890">
    <property type="entry name" value="HATPase_C_sf"/>
</dbReference>
<dbReference type="PRINTS" id="PR00344">
    <property type="entry name" value="BCTRLSENSOR"/>
</dbReference>
<comment type="caution">
    <text evidence="15">The sequence shown here is derived from an EMBL/GenBank/DDBJ whole genome shotgun (WGS) entry which is preliminary data.</text>
</comment>
<dbReference type="InterPro" id="IPR003594">
    <property type="entry name" value="HATPase_dom"/>
</dbReference>
<dbReference type="Pfam" id="PF03707">
    <property type="entry name" value="MHYT"/>
    <property type="match status" value="3"/>
</dbReference>
<keyword evidence="16" id="KW-1185">Reference proteome</keyword>
<comment type="catalytic activity">
    <reaction evidence="1">
        <text>ATP + protein L-histidine = ADP + protein N-phospho-L-histidine.</text>
        <dbReference type="EC" id="2.7.13.3"/>
    </reaction>
</comment>
<dbReference type="Pfam" id="PF02518">
    <property type="entry name" value="HATPase_c"/>
    <property type="match status" value="1"/>
</dbReference>
<dbReference type="InterPro" id="IPR000700">
    <property type="entry name" value="PAS-assoc_C"/>
</dbReference>
<dbReference type="Gene3D" id="1.10.287.130">
    <property type="match status" value="1"/>
</dbReference>
<sequence length="646" mass="71367">MTEFHGTYELHFVLFSLFISFFASCSALYVYERVLVLSGPTRRLWMLLGSVTMGLGIWSMHFIGMLAYRLPVQVDYTPGWLLLSIVLPVLAVWGAFRMIASDVTRTGSLLAGSAFMGGAILAMHYSGMAAMSMPLRMQHDWRYVTLSVLIAFGASFAALKLSAVHRKHRCARLRLPFRLAVALLLGGAVAGMHYTAMAAVRFHGMESEMSHHIRPTGASYADESMLAILIGAATLLILVVVLISQAIDRKVALRLADSNRRRYDSIFEHNPDAVCLYENGRLARANPALERITGYAFEELRGTTFDELLFEEDRERLKACYDAALSGESDTTELRIRGKHRVEIWLSLTMVPLENEAGIRDVYTISRDITDRKRAERELRAAKAEAEEALRIKGDFLAVMSHELRTPLNGVLGISDILLDTPLSDEQKEYVRLIHRSGSALLYVINDVLDFSKLEAGKLKTVSEPLALKTLLGDVAGLYAVQAEQKGVSFASAIGPGIPEILLGDEHRIRQVLMNLLSNALKFTSEGGIELRADVEELRSGTPEGRKFPRPGSVVLMRFSVRDSGIGIRPEERDKLFQPFYQTSSAANRMQNGTGLGLAICKNLVELMGGRIGVESVEGAGSVFSFTVPMPVYREERDGELAGAKS</sequence>
<evidence type="ECO:0000259" key="13">
    <source>
        <dbReference type="PROSITE" id="PS50113"/>
    </source>
</evidence>
<keyword evidence="3" id="KW-0597">Phosphoprotein</keyword>
<keyword evidence="7" id="KW-0067">ATP-binding</keyword>
<protein>
    <recommendedName>
        <fullName evidence="2">histidine kinase</fullName>
        <ecNumber evidence="2">2.7.13.3</ecNumber>
    </recommendedName>
</protein>
<feature type="domain" description="MHYT" evidence="14">
    <location>
        <begin position="8"/>
        <end position="203"/>
    </location>
</feature>
<dbReference type="SMART" id="SM00091">
    <property type="entry name" value="PAS"/>
    <property type="match status" value="1"/>
</dbReference>
<dbReference type="EMBL" id="JAAFGS010000007">
    <property type="protein sequence ID" value="NGZ77221.1"/>
    <property type="molecule type" value="Genomic_DNA"/>
</dbReference>
<evidence type="ECO:0000256" key="6">
    <source>
        <dbReference type="ARBA" id="ARBA00022777"/>
    </source>
</evidence>
<evidence type="ECO:0000256" key="10">
    <source>
        <dbReference type="SAM" id="Coils"/>
    </source>
</evidence>
<dbReference type="PROSITE" id="PS50113">
    <property type="entry name" value="PAC"/>
    <property type="match status" value="1"/>
</dbReference>
<feature type="domain" description="Histidine kinase" evidence="11">
    <location>
        <begin position="399"/>
        <end position="632"/>
    </location>
</feature>
<reference evidence="15 16" key="1">
    <citation type="submission" date="2020-01" db="EMBL/GenBank/DDBJ databases">
        <title>Polyphasic characterisation and genomic insights into a novel alkali tolerant bacterium VR-M41.</title>
        <authorList>
            <person name="Vemuluri V.R."/>
        </authorList>
    </citation>
    <scope>NUCLEOTIDE SEQUENCE [LARGE SCALE GENOMIC DNA]</scope>
    <source>
        <strain evidence="15 16">VR-M41</strain>
    </source>
</reference>
<dbReference type="InterPro" id="IPR035965">
    <property type="entry name" value="PAS-like_dom_sf"/>
</dbReference>
<evidence type="ECO:0000313" key="15">
    <source>
        <dbReference type="EMBL" id="NGZ77221.1"/>
    </source>
</evidence>
<evidence type="ECO:0000256" key="3">
    <source>
        <dbReference type="ARBA" id="ARBA00022553"/>
    </source>
</evidence>
<dbReference type="InterPro" id="IPR005330">
    <property type="entry name" value="MHYT_dom"/>
</dbReference>
<keyword evidence="10" id="KW-0175">Coiled coil</keyword>
<dbReference type="CDD" id="cd00082">
    <property type="entry name" value="HisKA"/>
    <property type="match status" value="1"/>
</dbReference>
<dbReference type="SUPFAM" id="SSF55785">
    <property type="entry name" value="PYP-like sensor domain (PAS domain)"/>
    <property type="match status" value="1"/>
</dbReference>
<feature type="coiled-coil region" evidence="10">
    <location>
        <begin position="365"/>
        <end position="392"/>
    </location>
</feature>
<evidence type="ECO:0000256" key="5">
    <source>
        <dbReference type="ARBA" id="ARBA00022741"/>
    </source>
</evidence>
<dbReference type="PROSITE" id="PS50109">
    <property type="entry name" value="HIS_KIN"/>
    <property type="match status" value="1"/>
</dbReference>
<name>A0ABX0F8E4_9BACL</name>
<dbReference type="Gene3D" id="3.30.450.20">
    <property type="entry name" value="PAS domain"/>
    <property type="match status" value="1"/>
</dbReference>
<feature type="transmembrane region" description="Helical" evidence="9">
    <location>
        <begin position="108"/>
        <end position="129"/>
    </location>
</feature>
<feature type="transmembrane region" description="Helical" evidence="9">
    <location>
        <begin position="44"/>
        <end position="67"/>
    </location>
</feature>
<evidence type="ECO:0000259" key="12">
    <source>
        <dbReference type="PROSITE" id="PS50112"/>
    </source>
</evidence>
<dbReference type="PROSITE" id="PS50112">
    <property type="entry name" value="PAS"/>
    <property type="match status" value="1"/>
</dbReference>
<dbReference type="Pfam" id="PF08448">
    <property type="entry name" value="PAS_4"/>
    <property type="match status" value="1"/>
</dbReference>
<proteinExistence type="predicted"/>
<keyword evidence="4" id="KW-0808">Transferase</keyword>
<keyword evidence="9" id="KW-0472">Membrane</keyword>
<evidence type="ECO:0000256" key="4">
    <source>
        <dbReference type="ARBA" id="ARBA00022679"/>
    </source>
</evidence>
<dbReference type="InterPro" id="IPR036097">
    <property type="entry name" value="HisK_dim/P_sf"/>
</dbReference>
<gene>
    <name evidence="15" type="ORF">GYN08_18175</name>
</gene>
<dbReference type="InterPro" id="IPR003661">
    <property type="entry name" value="HisK_dim/P_dom"/>
</dbReference>
<dbReference type="NCBIfam" id="TIGR00229">
    <property type="entry name" value="sensory_box"/>
    <property type="match status" value="1"/>
</dbReference>
<keyword evidence="9" id="KW-0812">Transmembrane</keyword>
<dbReference type="CDD" id="cd16922">
    <property type="entry name" value="HATPase_EvgS-ArcB-TorS-like"/>
    <property type="match status" value="1"/>
</dbReference>
<feature type="transmembrane region" description="Helical" evidence="9">
    <location>
        <begin position="224"/>
        <end position="244"/>
    </location>
</feature>
<organism evidence="15 16">
    <name type="scientific">Saccharibacillus alkalitolerans</name>
    <dbReference type="NCBI Taxonomy" id="2705290"/>
    <lineage>
        <taxon>Bacteria</taxon>
        <taxon>Bacillati</taxon>
        <taxon>Bacillota</taxon>
        <taxon>Bacilli</taxon>
        <taxon>Bacillales</taxon>
        <taxon>Paenibacillaceae</taxon>
        <taxon>Saccharibacillus</taxon>
    </lineage>
</organism>
<feature type="transmembrane region" description="Helical" evidence="9">
    <location>
        <begin position="12"/>
        <end position="32"/>
    </location>
</feature>
<evidence type="ECO:0000256" key="1">
    <source>
        <dbReference type="ARBA" id="ARBA00000085"/>
    </source>
</evidence>
<evidence type="ECO:0000259" key="11">
    <source>
        <dbReference type="PROSITE" id="PS50109"/>
    </source>
</evidence>
<evidence type="ECO:0000256" key="8">
    <source>
        <dbReference type="ARBA" id="ARBA00023012"/>
    </source>
</evidence>
<keyword evidence="5" id="KW-0547">Nucleotide-binding</keyword>
<dbReference type="SUPFAM" id="SSF55874">
    <property type="entry name" value="ATPase domain of HSP90 chaperone/DNA topoisomerase II/histidine kinase"/>
    <property type="match status" value="1"/>
</dbReference>
<feature type="transmembrane region" description="Helical" evidence="9">
    <location>
        <begin position="179"/>
        <end position="204"/>
    </location>
</feature>
<evidence type="ECO:0000259" key="14">
    <source>
        <dbReference type="PROSITE" id="PS50924"/>
    </source>
</evidence>
<keyword evidence="6" id="KW-0418">Kinase</keyword>
<evidence type="ECO:0000256" key="9">
    <source>
        <dbReference type="PROSITE-ProRule" id="PRU00244"/>
    </source>
</evidence>
<dbReference type="CDD" id="cd00130">
    <property type="entry name" value="PAS"/>
    <property type="match status" value="1"/>
</dbReference>
<dbReference type="PANTHER" id="PTHR43047">
    <property type="entry name" value="TWO-COMPONENT HISTIDINE PROTEIN KINASE"/>
    <property type="match status" value="1"/>
</dbReference>
<accession>A0ABX0F8E4</accession>
<dbReference type="Gene3D" id="3.30.565.10">
    <property type="entry name" value="Histidine kinase-like ATPase, C-terminal domain"/>
    <property type="match status" value="1"/>
</dbReference>
<evidence type="ECO:0000313" key="16">
    <source>
        <dbReference type="Proteomes" id="UP000800303"/>
    </source>
</evidence>
<dbReference type="Proteomes" id="UP000800303">
    <property type="component" value="Unassembled WGS sequence"/>
</dbReference>
<dbReference type="RefSeq" id="WP_166277228.1">
    <property type="nucleotide sequence ID" value="NZ_JAAFGS010000007.1"/>
</dbReference>
<feature type="transmembrane region" description="Helical" evidence="9">
    <location>
        <begin position="141"/>
        <end position="159"/>
    </location>
</feature>
<feature type="domain" description="PAS" evidence="12">
    <location>
        <begin position="278"/>
        <end position="328"/>
    </location>
</feature>
<keyword evidence="8" id="KW-0902">Two-component regulatory system</keyword>
<feature type="domain" description="PAC" evidence="13">
    <location>
        <begin position="330"/>
        <end position="381"/>
    </location>
</feature>